<dbReference type="AlphaFoldDB" id="D6SLJ7"/>
<dbReference type="EMBL" id="ACJN02000001">
    <property type="protein sequence ID" value="EFI35558.1"/>
    <property type="molecule type" value="Genomic_DNA"/>
</dbReference>
<dbReference type="RefSeq" id="WP_008868690.1">
    <property type="nucleotide sequence ID" value="NZ_ACJN02000001.1"/>
</dbReference>
<organism evidence="1 2">
    <name type="scientific">Desulfonatronospira thiodismutans ASO3-1</name>
    <dbReference type="NCBI Taxonomy" id="555779"/>
    <lineage>
        <taxon>Bacteria</taxon>
        <taxon>Pseudomonadati</taxon>
        <taxon>Thermodesulfobacteriota</taxon>
        <taxon>Desulfovibrionia</taxon>
        <taxon>Desulfovibrionales</taxon>
        <taxon>Desulfonatronovibrionaceae</taxon>
        <taxon>Desulfonatronospira</taxon>
    </lineage>
</organism>
<gene>
    <name evidence="1" type="ORF">Dthio_PD2984</name>
</gene>
<protein>
    <submittedName>
        <fullName evidence="1">Uncharacterized protein</fullName>
    </submittedName>
</protein>
<keyword evidence="2" id="KW-1185">Reference proteome</keyword>
<dbReference type="Proteomes" id="UP000005496">
    <property type="component" value="Unassembled WGS sequence"/>
</dbReference>
<name>D6SLJ7_9BACT</name>
<reference evidence="1" key="1">
    <citation type="submission" date="2010-05" db="EMBL/GenBank/DDBJ databases">
        <title>The draft genome of Desulfonatronospira thiodismutans ASO3-1.</title>
        <authorList>
            <consortium name="US DOE Joint Genome Institute (JGI-PGF)"/>
            <person name="Lucas S."/>
            <person name="Copeland A."/>
            <person name="Lapidus A."/>
            <person name="Cheng J.-F."/>
            <person name="Bruce D."/>
            <person name="Goodwin L."/>
            <person name="Pitluck S."/>
            <person name="Chertkov O."/>
            <person name="Brettin T."/>
            <person name="Detter J.C."/>
            <person name="Han C."/>
            <person name="Land M.L."/>
            <person name="Hauser L."/>
            <person name="Kyrpides N."/>
            <person name="Mikhailova N."/>
            <person name="Muyzer G."/>
            <person name="Woyke T."/>
        </authorList>
    </citation>
    <scope>NUCLEOTIDE SEQUENCE [LARGE SCALE GENOMIC DNA]</scope>
    <source>
        <strain evidence="1">ASO3-1</strain>
    </source>
</reference>
<sequence length="133" mass="14675">MSGNPAELMGTKNQDLGVTLLQQAVKAWDVDAEVAVSFFEEAEPRGPLETMMVGHMAAAHSYAMKLMAEARHSMNSDVEKERLEMAQKLIRTYTSAYEKLIKSRKGGNQNVRVEHVYVGEGGQAVVGGYQNEK</sequence>
<evidence type="ECO:0000313" key="1">
    <source>
        <dbReference type="EMBL" id="EFI35558.1"/>
    </source>
</evidence>
<comment type="caution">
    <text evidence="1">The sequence shown here is derived from an EMBL/GenBank/DDBJ whole genome shotgun (WGS) entry which is preliminary data.</text>
</comment>
<dbReference type="eggNOG" id="ENOG50335XC">
    <property type="taxonomic scope" value="Bacteria"/>
</dbReference>
<evidence type="ECO:0000313" key="2">
    <source>
        <dbReference type="Proteomes" id="UP000005496"/>
    </source>
</evidence>
<accession>D6SLJ7</accession>
<proteinExistence type="predicted"/>